<evidence type="ECO:0000259" key="1">
    <source>
        <dbReference type="Pfam" id="PF04466"/>
    </source>
</evidence>
<dbReference type="AlphaFoldDB" id="A0A916ZY94"/>
<dbReference type="Proteomes" id="UP000644699">
    <property type="component" value="Unassembled WGS sequence"/>
</dbReference>
<organism evidence="3 4">
    <name type="scientific">Aureimonas endophytica</name>
    <dbReference type="NCBI Taxonomy" id="2027858"/>
    <lineage>
        <taxon>Bacteria</taxon>
        <taxon>Pseudomonadati</taxon>
        <taxon>Pseudomonadota</taxon>
        <taxon>Alphaproteobacteria</taxon>
        <taxon>Hyphomicrobiales</taxon>
        <taxon>Aurantimonadaceae</taxon>
        <taxon>Aureimonas</taxon>
    </lineage>
</organism>
<feature type="domain" description="Phage terminase large subunit C-terminal" evidence="2">
    <location>
        <begin position="253"/>
        <end position="395"/>
    </location>
</feature>
<proteinExistence type="predicted"/>
<gene>
    <name evidence="3" type="ORF">GCM10011390_41790</name>
</gene>
<reference evidence="3" key="1">
    <citation type="journal article" date="2014" name="Int. J. Syst. Evol. Microbiol.">
        <title>Complete genome sequence of Corynebacterium casei LMG S-19264T (=DSM 44701T), isolated from a smear-ripened cheese.</title>
        <authorList>
            <consortium name="US DOE Joint Genome Institute (JGI-PGF)"/>
            <person name="Walter F."/>
            <person name="Albersmeier A."/>
            <person name="Kalinowski J."/>
            <person name="Ruckert C."/>
        </authorList>
    </citation>
    <scope>NUCLEOTIDE SEQUENCE</scope>
    <source>
        <strain evidence="3">CGMCC 1.15367</strain>
    </source>
</reference>
<dbReference type="EMBL" id="BMIQ01000008">
    <property type="protein sequence ID" value="GGE18274.1"/>
    <property type="molecule type" value="Genomic_DNA"/>
</dbReference>
<feature type="domain" description="Phage terminase large subunit N-terminal" evidence="1">
    <location>
        <begin position="22"/>
        <end position="219"/>
    </location>
</feature>
<dbReference type="PANTHER" id="PTHR39184">
    <property type="match status" value="1"/>
</dbReference>
<dbReference type="InterPro" id="IPR006437">
    <property type="entry name" value="Phage_terminase_lsu"/>
</dbReference>
<accession>A0A916ZY94</accession>
<dbReference type="InterPro" id="IPR035412">
    <property type="entry name" value="Terminase_L_N"/>
</dbReference>
<comment type="caution">
    <text evidence="3">The sequence shown here is derived from an EMBL/GenBank/DDBJ whole genome shotgun (WGS) entry which is preliminary data.</text>
</comment>
<evidence type="ECO:0000259" key="2">
    <source>
        <dbReference type="Pfam" id="PF17288"/>
    </source>
</evidence>
<dbReference type="NCBIfam" id="TIGR01547">
    <property type="entry name" value="phage_term_2"/>
    <property type="match status" value="1"/>
</dbReference>
<sequence length="414" mass="46885">MATARVRLPPKLRPVFLGDARYRGSYGGRGSGKTRTFAKMAAIRAYQAAANGQSGVVLCGREFMNSLDESSMSEVKSAIADEAWLAPFFDLGEKYIRTTGLPGRVDFRFAGLRHNLDSLKSKARILIAWIDEAENVTEAAWRKLTPTVREDGSEIWLTWNPEKIDSPTNKRFRVSPPEGAKIVELNWRDNPWFPSVLEAERLSDQSRLDPDTYQHVWEGGYLTNSDRQVLAGKWEVRDFEVSPSWDGPYQGGDFGFAQDPTAAVRCYVSGDTLFVSHEAGKVGLELDHTTNFLKQRIPDFDCHTTRWDSARPESISFLSRHGLPRSVAVEKWKGSVEDGIQFLRSFRRIVIHSRCTELAKEARLYSYKIDRLTQEILTDIVDAHNHYIDALRYAVGPMIKRSGSVAMFLSSRNR</sequence>
<keyword evidence="4" id="KW-1185">Reference proteome</keyword>
<dbReference type="InterPro" id="IPR035413">
    <property type="entry name" value="Terminase_L_C"/>
</dbReference>
<protein>
    <submittedName>
        <fullName evidence="3">Terminase</fullName>
    </submittedName>
</protein>
<name>A0A916ZY94_9HYPH</name>
<dbReference type="RefSeq" id="WP_188911954.1">
    <property type="nucleotide sequence ID" value="NZ_BMIQ01000008.1"/>
</dbReference>
<dbReference type="Pfam" id="PF04466">
    <property type="entry name" value="Terminase_3"/>
    <property type="match status" value="1"/>
</dbReference>
<dbReference type="PANTHER" id="PTHR39184:SF1">
    <property type="entry name" value="PBSX PHAGE TERMINASE LARGE SUBUNIT"/>
    <property type="match status" value="1"/>
</dbReference>
<dbReference type="InterPro" id="IPR052380">
    <property type="entry name" value="Viral_DNA_packaging_terminase"/>
</dbReference>
<dbReference type="Gene3D" id="3.40.50.300">
    <property type="entry name" value="P-loop containing nucleotide triphosphate hydrolases"/>
    <property type="match status" value="1"/>
</dbReference>
<reference evidence="3" key="2">
    <citation type="submission" date="2020-09" db="EMBL/GenBank/DDBJ databases">
        <authorList>
            <person name="Sun Q."/>
            <person name="Zhou Y."/>
        </authorList>
    </citation>
    <scope>NUCLEOTIDE SEQUENCE</scope>
    <source>
        <strain evidence="3">CGMCC 1.15367</strain>
    </source>
</reference>
<evidence type="ECO:0000313" key="4">
    <source>
        <dbReference type="Proteomes" id="UP000644699"/>
    </source>
</evidence>
<dbReference type="InterPro" id="IPR027417">
    <property type="entry name" value="P-loop_NTPase"/>
</dbReference>
<dbReference type="Gene3D" id="3.30.420.280">
    <property type="match status" value="1"/>
</dbReference>
<dbReference type="Pfam" id="PF17288">
    <property type="entry name" value="Terminase_3C"/>
    <property type="match status" value="1"/>
</dbReference>
<evidence type="ECO:0000313" key="3">
    <source>
        <dbReference type="EMBL" id="GGE18274.1"/>
    </source>
</evidence>